<dbReference type="Proteomes" id="UP000218811">
    <property type="component" value="Unassembled WGS sequence"/>
</dbReference>
<feature type="region of interest" description="Disordered" evidence="1">
    <location>
        <begin position="31"/>
        <end position="52"/>
    </location>
</feature>
<dbReference type="STRING" id="742152.A0A2H3JLM6"/>
<name>A0A2H3JLM6_WOLCO</name>
<keyword evidence="3" id="KW-1185">Reference proteome</keyword>
<gene>
    <name evidence="2" type="ORF">WOLCODRAFT_149576</name>
</gene>
<sequence length="52" mass="5629">MKRAAGTHKLKLYVIFDVYVGADHDIDLGEVEVAEGEESKSEGESSDDAMEG</sequence>
<proteinExistence type="predicted"/>
<accession>A0A2H3JLM6</accession>
<protein>
    <submittedName>
        <fullName evidence="2">Uncharacterized protein</fullName>
    </submittedName>
</protein>
<reference evidence="2 3" key="1">
    <citation type="journal article" date="2012" name="Science">
        <title>The Paleozoic origin of enzymatic lignin decomposition reconstructed from 31 fungal genomes.</title>
        <authorList>
            <person name="Floudas D."/>
            <person name="Binder M."/>
            <person name="Riley R."/>
            <person name="Barry K."/>
            <person name="Blanchette R.A."/>
            <person name="Henrissat B."/>
            <person name="Martinez A.T."/>
            <person name="Otillar R."/>
            <person name="Spatafora J.W."/>
            <person name="Yadav J.S."/>
            <person name="Aerts A."/>
            <person name="Benoit I."/>
            <person name="Boyd A."/>
            <person name="Carlson A."/>
            <person name="Copeland A."/>
            <person name="Coutinho P.M."/>
            <person name="de Vries R.P."/>
            <person name="Ferreira P."/>
            <person name="Findley K."/>
            <person name="Foster B."/>
            <person name="Gaskell J."/>
            <person name="Glotzer D."/>
            <person name="Gorecki P."/>
            <person name="Heitman J."/>
            <person name="Hesse C."/>
            <person name="Hori C."/>
            <person name="Igarashi K."/>
            <person name="Jurgens J.A."/>
            <person name="Kallen N."/>
            <person name="Kersten P."/>
            <person name="Kohler A."/>
            <person name="Kuees U."/>
            <person name="Kumar T.K.A."/>
            <person name="Kuo A."/>
            <person name="LaButti K."/>
            <person name="Larrondo L.F."/>
            <person name="Lindquist E."/>
            <person name="Ling A."/>
            <person name="Lombard V."/>
            <person name="Lucas S."/>
            <person name="Lundell T."/>
            <person name="Martin R."/>
            <person name="McLaughlin D.J."/>
            <person name="Morgenstern I."/>
            <person name="Morin E."/>
            <person name="Murat C."/>
            <person name="Nagy L.G."/>
            <person name="Nolan M."/>
            <person name="Ohm R.A."/>
            <person name="Patyshakuliyeva A."/>
            <person name="Rokas A."/>
            <person name="Ruiz-Duenas F.J."/>
            <person name="Sabat G."/>
            <person name="Salamov A."/>
            <person name="Samejima M."/>
            <person name="Schmutz J."/>
            <person name="Slot J.C."/>
            <person name="St John F."/>
            <person name="Stenlid J."/>
            <person name="Sun H."/>
            <person name="Sun S."/>
            <person name="Syed K."/>
            <person name="Tsang A."/>
            <person name="Wiebenga A."/>
            <person name="Young D."/>
            <person name="Pisabarro A."/>
            <person name="Eastwood D.C."/>
            <person name="Martin F."/>
            <person name="Cullen D."/>
            <person name="Grigoriev I.V."/>
            <person name="Hibbett D.S."/>
        </authorList>
    </citation>
    <scope>NUCLEOTIDE SEQUENCE [LARGE SCALE GENOMIC DNA]</scope>
    <source>
        <strain evidence="2 3">MD-104</strain>
    </source>
</reference>
<dbReference type="AlphaFoldDB" id="A0A2H3JLM6"/>
<evidence type="ECO:0000313" key="2">
    <source>
        <dbReference type="EMBL" id="PCH38628.1"/>
    </source>
</evidence>
<organism evidence="2 3">
    <name type="scientific">Wolfiporia cocos (strain MD-104)</name>
    <name type="common">Brown rot fungus</name>
    <dbReference type="NCBI Taxonomy" id="742152"/>
    <lineage>
        <taxon>Eukaryota</taxon>
        <taxon>Fungi</taxon>
        <taxon>Dikarya</taxon>
        <taxon>Basidiomycota</taxon>
        <taxon>Agaricomycotina</taxon>
        <taxon>Agaricomycetes</taxon>
        <taxon>Polyporales</taxon>
        <taxon>Phaeolaceae</taxon>
        <taxon>Wolfiporia</taxon>
    </lineage>
</organism>
<evidence type="ECO:0000256" key="1">
    <source>
        <dbReference type="SAM" id="MobiDB-lite"/>
    </source>
</evidence>
<dbReference type="EMBL" id="KB467942">
    <property type="protein sequence ID" value="PCH38628.1"/>
    <property type="molecule type" value="Genomic_DNA"/>
</dbReference>
<evidence type="ECO:0000313" key="3">
    <source>
        <dbReference type="Proteomes" id="UP000218811"/>
    </source>
</evidence>